<evidence type="ECO:0000313" key="1">
    <source>
        <dbReference type="EMBL" id="PBD21030.1"/>
    </source>
</evidence>
<protein>
    <submittedName>
        <fullName evidence="1">Uncharacterized protein</fullName>
    </submittedName>
</protein>
<proteinExistence type="predicted"/>
<sequence length="71" mass="7735">MIAGRDDGESDWEVLRDGHQVGHIFANLLLIFRGPQSWFAYAPSQRQRNAESLGGVLVAAGQRAVISNGAR</sequence>
<name>A0A2A3K2Z1_9RHOB</name>
<organism evidence="1">
    <name type="scientific">Alloyangia mangrovi</name>
    <dbReference type="NCBI Taxonomy" id="1779329"/>
    <lineage>
        <taxon>Bacteria</taxon>
        <taxon>Pseudomonadati</taxon>
        <taxon>Pseudomonadota</taxon>
        <taxon>Alphaproteobacteria</taxon>
        <taxon>Rhodobacterales</taxon>
        <taxon>Roseobacteraceae</taxon>
        <taxon>Alloyangia</taxon>
    </lineage>
</organism>
<accession>A0A2A3K2Z1</accession>
<comment type="caution">
    <text evidence="1">The sequence shown here is derived from an EMBL/GenBank/DDBJ whole genome shotgun (WGS) entry which is preliminary data.</text>
</comment>
<dbReference type="AlphaFoldDB" id="A0A2A3K2Z1"/>
<dbReference type="EMBL" id="NTHN01000011">
    <property type="protein sequence ID" value="PBD21030.1"/>
    <property type="molecule type" value="Genomic_DNA"/>
</dbReference>
<reference evidence="1" key="1">
    <citation type="submission" date="2017-09" db="EMBL/GenBank/DDBJ databases">
        <title>Yangia sp. SAOS 153D whole genome sequencing.</title>
        <authorList>
            <person name="Verma A."/>
            <person name="Krishnamurthi S."/>
        </authorList>
    </citation>
    <scope>NUCLEOTIDE SEQUENCE [LARGE SCALE GENOMIC DNA]</scope>
    <source>
        <strain evidence="1">SAOS 153D</strain>
    </source>
</reference>
<gene>
    <name evidence="1" type="ORF">CLG85_00545</name>
</gene>